<dbReference type="PANTHER" id="PTHR10742">
    <property type="entry name" value="FLAVIN MONOAMINE OXIDASE"/>
    <property type="match status" value="1"/>
</dbReference>
<evidence type="ECO:0000313" key="5">
    <source>
        <dbReference type="EMBL" id="TIC62619.1"/>
    </source>
</evidence>
<dbReference type="EMBL" id="SPRC01000072">
    <property type="protein sequence ID" value="TIB74588.1"/>
    <property type="molecule type" value="Genomic_DNA"/>
</dbReference>
<dbReference type="PANTHER" id="PTHR10742:SF386">
    <property type="entry name" value="LYSINE-SPECIFIC HISTONE DEMETHYLASE 1A"/>
    <property type="match status" value="1"/>
</dbReference>
<sequence length="457" mass="49864">MGHPSDNIITDAIVIGSGFAGAILARKLAKQGRSVIVIESRERLGGRTNTIRLGDHDIDAGCSFIHGYSDSHPLATLSKELAVDVQIAGPKESTDVGSVIIGKRGPLDTGLQKQIQDALGKAVDTAKASNENRPLADVIDASLNETLQGETLAIAKEYVGSLDAPLGLPVNEITDVSRFGWEKGLDGVDAVVTRGYSHLMSRIWEDALATDKVRIYYDHRVVSLSTKDKVKSIISTHRGQFEAKVVVCTVPLATLQNPKTAIEFHPELSKEKQEAIKSTPVGLLEKLIYTYDDYWWRSSYKTGGFAILPTKKSFTSAKEILESHVLNVQTFPNHPSLLIFLPAGAIRLLKCYSRQEVEEAGAEVLAERLGGVKARKAYSTSWLKEQDTNGATSTYASPEHLKALQQATDDDRLGFAGEHTEIDNHGSVNGAVLSGLREAERVERYLQKRASEPWTGH</sequence>
<dbReference type="GO" id="GO:0016491">
    <property type="term" value="F:oxidoreductase activity"/>
    <property type="evidence" value="ECO:0007669"/>
    <property type="project" value="UniProtKB-KW"/>
</dbReference>
<dbReference type="GO" id="GO:0006338">
    <property type="term" value="P:chromatin remodeling"/>
    <property type="evidence" value="ECO:0007669"/>
    <property type="project" value="TreeGrafter"/>
</dbReference>
<dbReference type="Pfam" id="PF01593">
    <property type="entry name" value="Amino_oxidase"/>
    <property type="match status" value="1"/>
</dbReference>
<evidence type="ECO:0000313" key="4">
    <source>
        <dbReference type="EMBL" id="TIB74588.1"/>
    </source>
</evidence>
<dbReference type="InterPro" id="IPR002937">
    <property type="entry name" value="Amino_oxidase"/>
</dbReference>
<gene>
    <name evidence="5" type="ORF">E3Q01_03837</name>
    <name evidence="4" type="ORF">E3Q22_04164</name>
</gene>
<evidence type="ECO:0000259" key="3">
    <source>
        <dbReference type="Pfam" id="PF01593"/>
    </source>
</evidence>
<comment type="similarity">
    <text evidence="1">Belongs to the flavin monoamine oxidase family.</text>
</comment>
<comment type="caution">
    <text evidence="5">The sequence shown here is derived from an EMBL/GenBank/DDBJ whole genome shotgun (WGS) entry which is preliminary data.</text>
</comment>
<feature type="domain" description="Amine oxidase" evidence="3">
    <location>
        <begin position="20"/>
        <end position="442"/>
    </location>
</feature>
<organism evidence="5 7">
    <name type="scientific">Wallemia mellicola</name>
    <dbReference type="NCBI Taxonomy" id="1708541"/>
    <lineage>
        <taxon>Eukaryota</taxon>
        <taxon>Fungi</taxon>
        <taxon>Dikarya</taxon>
        <taxon>Basidiomycota</taxon>
        <taxon>Wallemiomycotina</taxon>
        <taxon>Wallemiomycetes</taxon>
        <taxon>Wallemiales</taxon>
        <taxon>Wallemiaceae</taxon>
        <taxon>Wallemia</taxon>
    </lineage>
</organism>
<dbReference type="AlphaFoldDB" id="A0A4T0LN62"/>
<dbReference type="Gene3D" id="3.50.50.60">
    <property type="entry name" value="FAD/NAD(P)-binding domain"/>
    <property type="match status" value="1"/>
</dbReference>
<protein>
    <submittedName>
        <fullName evidence="5">Amine oxidase</fullName>
    </submittedName>
</protein>
<dbReference type="GO" id="GO:0050660">
    <property type="term" value="F:flavin adenine dinucleotide binding"/>
    <property type="evidence" value="ECO:0007669"/>
    <property type="project" value="TreeGrafter"/>
</dbReference>
<evidence type="ECO:0000256" key="1">
    <source>
        <dbReference type="ARBA" id="ARBA00005995"/>
    </source>
</evidence>
<evidence type="ECO:0000256" key="2">
    <source>
        <dbReference type="ARBA" id="ARBA00023002"/>
    </source>
</evidence>
<keyword evidence="2" id="KW-0560">Oxidoreductase</keyword>
<dbReference type="SUPFAM" id="SSF51905">
    <property type="entry name" value="FAD/NAD(P)-binding domain"/>
    <property type="match status" value="1"/>
</dbReference>
<dbReference type="InterPro" id="IPR036188">
    <property type="entry name" value="FAD/NAD-bd_sf"/>
</dbReference>
<reference evidence="6 7" key="1">
    <citation type="submission" date="2019-03" db="EMBL/GenBank/DDBJ databases">
        <title>Sequencing 25 genomes of Wallemia mellicola.</title>
        <authorList>
            <person name="Gostincar C."/>
        </authorList>
    </citation>
    <scope>NUCLEOTIDE SEQUENCE [LARGE SCALE GENOMIC DNA]</scope>
    <source>
        <strain evidence="4 6">EXF-6152</strain>
        <strain evidence="5 7">EXF-757</strain>
    </source>
</reference>
<dbReference type="GO" id="GO:0003682">
    <property type="term" value="F:chromatin binding"/>
    <property type="evidence" value="ECO:0007669"/>
    <property type="project" value="TreeGrafter"/>
</dbReference>
<dbReference type="InterPro" id="IPR050281">
    <property type="entry name" value="Flavin_monoamine_oxidase"/>
</dbReference>
<dbReference type="Proteomes" id="UP000310708">
    <property type="component" value="Unassembled WGS sequence"/>
</dbReference>
<dbReference type="Proteomes" id="UP000310685">
    <property type="component" value="Unassembled WGS sequence"/>
</dbReference>
<evidence type="ECO:0000313" key="6">
    <source>
        <dbReference type="Proteomes" id="UP000310685"/>
    </source>
</evidence>
<name>A0A4T0LN62_9BASI</name>
<proteinExistence type="inferred from homology"/>
<dbReference type="EMBL" id="SPRX01000065">
    <property type="protein sequence ID" value="TIC62619.1"/>
    <property type="molecule type" value="Genomic_DNA"/>
</dbReference>
<evidence type="ECO:0000313" key="7">
    <source>
        <dbReference type="Proteomes" id="UP000310708"/>
    </source>
</evidence>
<accession>A0A4T0LN62</accession>